<proteinExistence type="inferred from homology"/>
<evidence type="ECO:0000313" key="13">
    <source>
        <dbReference type="Proteomes" id="UP001595697"/>
    </source>
</evidence>
<dbReference type="EMBL" id="JBHSBD010000007">
    <property type="protein sequence ID" value="MFC3966922.1"/>
    <property type="molecule type" value="Genomic_DNA"/>
</dbReference>
<protein>
    <recommendedName>
        <fullName evidence="2">NADH:ubiquinone reductase (non-electrogenic)</fullName>
        <ecNumber evidence="2">1.6.5.9</ecNumber>
    </recommendedName>
</protein>
<evidence type="ECO:0000256" key="5">
    <source>
        <dbReference type="ARBA" id="ARBA00022946"/>
    </source>
</evidence>
<feature type="domain" description="External alternative NADH-ubiquinone oxidoreductase-like C-terminal" evidence="11">
    <location>
        <begin position="369"/>
        <end position="423"/>
    </location>
</feature>
<dbReference type="InterPro" id="IPR054585">
    <property type="entry name" value="NDH2-like_C"/>
</dbReference>
<reference evidence="13" key="1">
    <citation type="journal article" date="2019" name="Int. J. Syst. Evol. Microbiol.">
        <title>The Global Catalogue of Microorganisms (GCM) 10K type strain sequencing project: providing services to taxonomists for standard genome sequencing and annotation.</title>
        <authorList>
            <consortium name="The Broad Institute Genomics Platform"/>
            <consortium name="The Broad Institute Genome Sequencing Center for Infectious Disease"/>
            <person name="Wu L."/>
            <person name="Ma J."/>
        </authorList>
    </citation>
    <scope>NUCLEOTIDE SEQUENCE [LARGE SCALE GENOMIC DNA]</scope>
    <source>
        <strain evidence="13">TBRC 5781</strain>
    </source>
</reference>
<dbReference type="Gene3D" id="3.50.50.100">
    <property type="match status" value="1"/>
</dbReference>
<dbReference type="Proteomes" id="UP001595697">
    <property type="component" value="Unassembled WGS sequence"/>
</dbReference>
<dbReference type="GO" id="GO:0016491">
    <property type="term" value="F:oxidoreductase activity"/>
    <property type="evidence" value="ECO:0007669"/>
    <property type="project" value="UniProtKB-KW"/>
</dbReference>
<keyword evidence="13" id="KW-1185">Reference proteome</keyword>
<feature type="region of interest" description="Disordered" evidence="9">
    <location>
        <begin position="1"/>
        <end position="21"/>
    </location>
</feature>
<evidence type="ECO:0000256" key="6">
    <source>
        <dbReference type="ARBA" id="ARBA00023002"/>
    </source>
</evidence>
<dbReference type="RefSeq" id="WP_247261546.1">
    <property type="nucleotide sequence ID" value="NZ_JALJQZ010000023.1"/>
</dbReference>
<dbReference type="PANTHER" id="PTHR43706">
    <property type="entry name" value="NADH DEHYDROGENASE"/>
    <property type="match status" value="1"/>
</dbReference>
<organism evidence="12 13">
    <name type="scientific">Rhizobium lemnae</name>
    <dbReference type="NCBI Taxonomy" id="1214924"/>
    <lineage>
        <taxon>Bacteria</taxon>
        <taxon>Pseudomonadati</taxon>
        <taxon>Pseudomonadota</taxon>
        <taxon>Alphaproteobacteria</taxon>
        <taxon>Hyphomicrobiales</taxon>
        <taxon>Rhizobiaceae</taxon>
        <taxon>Rhizobium/Agrobacterium group</taxon>
        <taxon>Rhizobium</taxon>
    </lineage>
</organism>
<dbReference type="Pfam" id="PF07992">
    <property type="entry name" value="Pyr_redox_2"/>
    <property type="match status" value="1"/>
</dbReference>
<dbReference type="Pfam" id="PF22366">
    <property type="entry name" value="NDH2_C"/>
    <property type="match status" value="1"/>
</dbReference>
<evidence type="ECO:0000256" key="7">
    <source>
        <dbReference type="ARBA" id="ARBA00023027"/>
    </source>
</evidence>
<evidence type="ECO:0000256" key="3">
    <source>
        <dbReference type="ARBA" id="ARBA00022630"/>
    </source>
</evidence>
<evidence type="ECO:0000256" key="9">
    <source>
        <dbReference type="SAM" id="MobiDB-lite"/>
    </source>
</evidence>
<dbReference type="PANTHER" id="PTHR43706:SF47">
    <property type="entry name" value="EXTERNAL NADH-UBIQUINONE OXIDOREDUCTASE 1, MITOCHONDRIAL-RELATED"/>
    <property type="match status" value="1"/>
</dbReference>
<evidence type="ECO:0000313" key="12">
    <source>
        <dbReference type="EMBL" id="MFC3966922.1"/>
    </source>
</evidence>
<comment type="catalytic activity">
    <reaction evidence="8">
        <text>a quinone + NADH + H(+) = a quinol + NAD(+)</text>
        <dbReference type="Rhea" id="RHEA:46160"/>
        <dbReference type="ChEBI" id="CHEBI:15378"/>
        <dbReference type="ChEBI" id="CHEBI:24646"/>
        <dbReference type="ChEBI" id="CHEBI:57540"/>
        <dbReference type="ChEBI" id="CHEBI:57945"/>
        <dbReference type="ChEBI" id="CHEBI:132124"/>
        <dbReference type="EC" id="1.6.5.9"/>
    </reaction>
</comment>
<dbReference type="PRINTS" id="PR00411">
    <property type="entry name" value="PNDRDTASEI"/>
</dbReference>
<evidence type="ECO:0000259" key="11">
    <source>
        <dbReference type="Pfam" id="PF22366"/>
    </source>
</evidence>
<keyword evidence="5" id="KW-0809">Transit peptide</keyword>
<sequence>MSFHPDTSVLQRGPQETPPAVVGRPTRIVIIGAGFGGLAVARELGNTVLEVTVIDRRNHNLFQPLLYQVATAALSPADIAEPIRRTLGRYKNIRVMLAEVTGVDQTARHVLLEDGSSVPYDHLIIATGSEYNYFGHDEWRAVAPGLKTIHEARLIRQRLLLSFERAELSQDATEKKALLTSVIIGGGPTGVELAGAIAELGRYMITRDFRKLAPEDFRVILIEAGPKILAAFPDELTDYARHELMKLGVDIRTGVRVENITRGSVQTSGGTIPAGNILWGAGVKASPAHKWLGLEAKIGGRIPVGPDLQVEGTKGIYALGDTALRIDDEGKPLPALAQVAKQQGEYLGKALREQLLDGRPSEPFHFHNRGNTAVIGRHAAIFDFGKHRMKGRLAWLLWAIVHVYLLVNFEKRLLVTVQWLWRYVTRQRGARLIDENAATGLPAMTRGLRPEDEHGSSR</sequence>
<gene>
    <name evidence="12" type="ORF">ACFOVS_01960</name>
</gene>
<dbReference type="InterPro" id="IPR023753">
    <property type="entry name" value="FAD/NAD-binding_dom"/>
</dbReference>
<evidence type="ECO:0000259" key="10">
    <source>
        <dbReference type="Pfam" id="PF07992"/>
    </source>
</evidence>
<dbReference type="PRINTS" id="PR00368">
    <property type="entry name" value="FADPNR"/>
</dbReference>
<accession>A0ABV8E667</accession>
<evidence type="ECO:0000256" key="8">
    <source>
        <dbReference type="ARBA" id="ARBA00047599"/>
    </source>
</evidence>
<dbReference type="InterPro" id="IPR036188">
    <property type="entry name" value="FAD/NAD-bd_sf"/>
</dbReference>
<comment type="caution">
    <text evidence="12">The sequence shown here is derived from an EMBL/GenBank/DDBJ whole genome shotgun (WGS) entry which is preliminary data.</text>
</comment>
<evidence type="ECO:0000256" key="2">
    <source>
        <dbReference type="ARBA" id="ARBA00012637"/>
    </source>
</evidence>
<dbReference type="SUPFAM" id="SSF51905">
    <property type="entry name" value="FAD/NAD(P)-binding domain"/>
    <property type="match status" value="1"/>
</dbReference>
<keyword evidence="3" id="KW-0285">Flavoprotein</keyword>
<keyword evidence="7" id="KW-0520">NAD</keyword>
<name>A0ABV8E667_9HYPH</name>
<keyword evidence="6 12" id="KW-0560">Oxidoreductase</keyword>
<evidence type="ECO:0000256" key="4">
    <source>
        <dbReference type="ARBA" id="ARBA00022827"/>
    </source>
</evidence>
<dbReference type="InterPro" id="IPR045024">
    <property type="entry name" value="NDH-2"/>
</dbReference>
<keyword evidence="4" id="KW-0274">FAD</keyword>
<comment type="similarity">
    <text evidence="1">Belongs to the NADH dehydrogenase family.</text>
</comment>
<feature type="domain" description="FAD/NAD(P)-binding" evidence="10">
    <location>
        <begin position="27"/>
        <end position="344"/>
    </location>
</feature>
<evidence type="ECO:0000256" key="1">
    <source>
        <dbReference type="ARBA" id="ARBA00005272"/>
    </source>
</evidence>
<dbReference type="EC" id="1.6.5.9" evidence="2"/>